<feature type="transmembrane region" description="Helical" evidence="2">
    <location>
        <begin position="12"/>
        <end position="38"/>
    </location>
</feature>
<accession>A0A1J7ITH5</accession>
<gene>
    <name evidence="3" type="ORF">CONLIGDRAFT_284964</name>
</gene>
<proteinExistence type="predicted"/>
<name>A0A1J7ITH5_9PEZI</name>
<feature type="region of interest" description="Disordered" evidence="1">
    <location>
        <begin position="149"/>
        <end position="172"/>
    </location>
</feature>
<evidence type="ECO:0000256" key="2">
    <source>
        <dbReference type="SAM" id="Phobius"/>
    </source>
</evidence>
<evidence type="ECO:0000256" key="1">
    <source>
        <dbReference type="SAM" id="MobiDB-lite"/>
    </source>
</evidence>
<protein>
    <submittedName>
        <fullName evidence="3">Uncharacterized protein</fullName>
    </submittedName>
</protein>
<evidence type="ECO:0000313" key="3">
    <source>
        <dbReference type="EMBL" id="OIW30613.1"/>
    </source>
</evidence>
<dbReference type="EMBL" id="KV875096">
    <property type="protein sequence ID" value="OIW30613.1"/>
    <property type="molecule type" value="Genomic_DNA"/>
</dbReference>
<keyword evidence="2" id="KW-1133">Transmembrane helix</keyword>
<keyword evidence="4" id="KW-1185">Reference proteome</keyword>
<sequence>MDQVFSVINVFYWGSVIVAIAYGLWTFAPAIPIFVLFTHPKCIDCGSRSPCNCLDYRLALADDIELLHEETTAMIEYYERTGCPSHFYDGIERRLDLFRAQLDTTVDMLRSSAETIPIMRSFKTIDEFCTFFDCLDYEPNLQEAARRVKARRDNPPESWPPEPKVSSWEYWE</sequence>
<keyword evidence="2" id="KW-0812">Transmembrane</keyword>
<organism evidence="3 4">
    <name type="scientific">Coniochaeta ligniaria NRRL 30616</name>
    <dbReference type="NCBI Taxonomy" id="1408157"/>
    <lineage>
        <taxon>Eukaryota</taxon>
        <taxon>Fungi</taxon>
        <taxon>Dikarya</taxon>
        <taxon>Ascomycota</taxon>
        <taxon>Pezizomycotina</taxon>
        <taxon>Sordariomycetes</taxon>
        <taxon>Sordariomycetidae</taxon>
        <taxon>Coniochaetales</taxon>
        <taxon>Coniochaetaceae</taxon>
        <taxon>Coniochaeta</taxon>
    </lineage>
</organism>
<dbReference type="AlphaFoldDB" id="A0A1J7ITH5"/>
<reference evidence="3 4" key="1">
    <citation type="submission" date="2016-10" db="EMBL/GenBank/DDBJ databases">
        <title>Draft genome sequence of Coniochaeta ligniaria NRRL30616, a lignocellulolytic fungus for bioabatement of inhibitors in plant biomass hydrolysates.</title>
        <authorList>
            <consortium name="DOE Joint Genome Institute"/>
            <person name="Jimenez D.J."/>
            <person name="Hector R.E."/>
            <person name="Riley R."/>
            <person name="Sun H."/>
            <person name="Grigoriev I.V."/>
            <person name="Van Elsas J.D."/>
            <person name="Nichols N.N."/>
        </authorList>
    </citation>
    <scope>NUCLEOTIDE SEQUENCE [LARGE SCALE GENOMIC DNA]</scope>
    <source>
        <strain evidence="3 4">NRRL 30616</strain>
    </source>
</reference>
<dbReference type="InParanoid" id="A0A1J7ITH5"/>
<evidence type="ECO:0000313" key="4">
    <source>
        <dbReference type="Proteomes" id="UP000182658"/>
    </source>
</evidence>
<keyword evidence="2" id="KW-0472">Membrane</keyword>
<dbReference type="Proteomes" id="UP000182658">
    <property type="component" value="Unassembled WGS sequence"/>
</dbReference>